<dbReference type="Proteomes" id="UP000182360">
    <property type="component" value="Unassembled WGS sequence"/>
</dbReference>
<dbReference type="PANTHER" id="PTHR37832:SF1">
    <property type="entry name" value="STRESS-RESPONSE A_B BARREL DOMAIN-CONTAINING PROTEIN"/>
    <property type="match status" value="1"/>
</dbReference>
<accession>A0A1H9D054</accession>
<dbReference type="AlphaFoldDB" id="A0A1H9D054"/>
<evidence type="ECO:0000313" key="3">
    <source>
        <dbReference type="Proteomes" id="UP000182360"/>
    </source>
</evidence>
<proteinExistence type="predicted"/>
<sequence length="100" mass="10980">MVKHIILWTLKEMSDSEKESVKAGIKEGLEGLKGKVPGLVDIKVITSGRLASSTADLMLDSSFESEEALKEYSKHPEHVAVADSKVRPYTASRSCLDFEV</sequence>
<dbReference type="PANTHER" id="PTHR37832">
    <property type="entry name" value="BLL2683 PROTEIN"/>
    <property type="match status" value="1"/>
</dbReference>
<gene>
    <name evidence="2" type="ORF">SAMN04487977_102379</name>
</gene>
<dbReference type="STRING" id="163.SAMN04487775_102365"/>
<dbReference type="OrthoDB" id="9808130at2"/>
<dbReference type="RefSeq" id="WP_074641534.1">
    <property type="nucleotide sequence ID" value="NZ_FOFU01000002.1"/>
</dbReference>
<dbReference type="SUPFAM" id="SSF54909">
    <property type="entry name" value="Dimeric alpha+beta barrel"/>
    <property type="match status" value="1"/>
</dbReference>
<feature type="domain" description="Stress-response A/B barrel" evidence="1">
    <location>
        <begin position="2"/>
        <end position="98"/>
    </location>
</feature>
<dbReference type="Gene3D" id="3.30.70.100">
    <property type="match status" value="1"/>
</dbReference>
<evidence type="ECO:0000259" key="1">
    <source>
        <dbReference type="PROSITE" id="PS51502"/>
    </source>
</evidence>
<protein>
    <submittedName>
        <fullName evidence="2">Stress responsive A/B Barrel Domain</fullName>
    </submittedName>
</protein>
<keyword evidence="3" id="KW-1185">Reference proteome</keyword>
<evidence type="ECO:0000313" key="2">
    <source>
        <dbReference type="EMBL" id="SEQ06866.1"/>
    </source>
</evidence>
<dbReference type="Pfam" id="PF07876">
    <property type="entry name" value="Dabb"/>
    <property type="match status" value="1"/>
</dbReference>
<dbReference type="SMART" id="SM00886">
    <property type="entry name" value="Dabb"/>
    <property type="match status" value="1"/>
</dbReference>
<dbReference type="InterPro" id="IPR011008">
    <property type="entry name" value="Dimeric_a/b-barrel"/>
</dbReference>
<dbReference type="PROSITE" id="PS51502">
    <property type="entry name" value="S_R_A_B_BARREL"/>
    <property type="match status" value="1"/>
</dbReference>
<organism evidence="2 3">
    <name type="scientific">Treponema bryantii</name>
    <dbReference type="NCBI Taxonomy" id="163"/>
    <lineage>
        <taxon>Bacteria</taxon>
        <taxon>Pseudomonadati</taxon>
        <taxon>Spirochaetota</taxon>
        <taxon>Spirochaetia</taxon>
        <taxon>Spirochaetales</taxon>
        <taxon>Treponemataceae</taxon>
        <taxon>Treponema</taxon>
    </lineage>
</organism>
<dbReference type="EMBL" id="FOFU01000002">
    <property type="protein sequence ID" value="SEQ06866.1"/>
    <property type="molecule type" value="Genomic_DNA"/>
</dbReference>
<name>A0A1H9D054_9SPIR</name>
<dbReference type="InterPro" id="IPR013097">
    <property type="entry name" value="Dabb"/>
</dbReference>
<dbReference type="eggNOG" id="ENOG5032YCK">
    <property type="taxonomic scope" value="Bacteria"/>
</dbReference>
<reference evidence="2 3" key="1">
    <citation type="submission" date="2016-10" db="EMBL/GenBank/DDBJ databases">
        <authorList>
            <person name="de Groot N.N."/>
        </authorList>
    </citation>
    <scope>NUCLEOTIDE SEQUENCE [LARGE SCALE GENOMIC DNA]</scope>
    <source>
        <strain evidence="2 3">B25</strain>
    </source>
</reference>